<evidence type="ECO:0000313" key="4">
    <source>
        <dbReference type="EMBL" id="BBL79604.1"/>
    </source>
</evidence>
<feature type="site" description="Positions MEP for the nucleophilic attack" evidence="3">
    <location>
        <position position="151"/>
    </location>
</feature>
<keyword evidence="5" id="KW-1185">Reference proteome</keyword>
<dbReference type="EMBL" id="AP019791">
    <property type="protein sequence ID" value="BBL79604.1"/>
    <property type="molecule type" value="Genomic_DNA"/>
</dbReference>
<dbReference type="InterPro" id="IPR050088">
    <property type="entry name" value="IspD/TarI_cytidylyltransf_bact"/>
</dbReference>
<dbReference type="Gene3D" id="3.90.550.10">
    <property type="entry name" value="Spore Coat Polysaccharide Biosynthesis Protein SpsA, Chain A"/>
    <property type="match status" value="1"/>
</dbReference>
<dbReference type="FunFam" id="3.90.550.10:FF:000003">
    <property type="entry name" value="2-C-methyl-D-erythritol 4-phosphate cytidylyltransferase"/>
    <property type="match status" value="1"/>
</dbReference>
<comment type="function">
    <text evidence="3">Catalyzes the formation of 4-diphosphocytidyl-2-C-methyl-D-erythritol from CTP and 2-C-methyl-D-erythritol 4-phosphate (MEP).</text>
</comment>
<dbReference type="HAMAP" id="MF_00108">
    <property type="entry name" value="IspD"/>
    <property type="match status" value="1"/>
</dbReference>
<feature type="site" description="Positions MEP for the nucleophilic attack" evidence="3">
    <location>
        <position position="207"/>
    </location>
</feature>
<dbReference type="PANTHER" id="PTHR32125:SF4">
    <property type="entry name" value="2-C-METHYL-D-ERYTHRITOL 4-PHOSPHATE CYTIDYLYLTRANSFERASE, CHLOROPLASTIC"/>
    <property type="match status" value="1"/>
</dbReference>
<dbReference type="CDD" id="cd02516">
    <property type="entry name" value="CDP-ME_synthetase"/>
    <property type="match status" value="1"/>
</dbReference>
<feature type="site" description="Transition state stabilizer" evidence="3">
    <location>
        <position position="21"/>
    </location>
</feature>
<dbReference type="InterPro" id="IPR001228">
    <property type="entry name" value="IspD"/>
</dbReference>
<dbReference type="InterPro" id="IPR034683">
    <property type="entry name" value="IspD/TarI"/>
</dbReference>
<comment type="similarity">
    <text evidence="3">Belongs to the IspD/TarI cytidylyltransferase family. IspD subfamily.</text>
</comment>
<accession>A0A510HI40</accession>
<comment type="catalytic activity">
    <reaction evidence="3">
        <text>2-C-methyl-D-erythritol 4-phosphate + CTP + H(+) = 4-CDP-2-C-methyl-D-erythritol + diphosphate</text>
        <dbReference type="Rhea" id="RHEA:13429"/>
        <dbReference type="ChEBI" id="CHEBI:15378"/>
        <dbReference type="ChEBI" id="CHEBI:33019"/>
        <dbReference type="ChEBI" id="CHEBI:37563"/>
        <dbReference type="ChEBI" id="CHEBI:57823"/>
        <dbReference type="ChEBI" id="CHEBI:58262"/>
        <dbReference type="EC" id="2.7.7.60"/>
    </reaction>
</comment>
<comment type="pathway">
    <text evidence="3">Isoprenoid biosynthesis; isopentenyl diphosphate biosynthesis via DXP pathway; isopentenyl diphosphate from 1-deoxy-D-xylulose 5-phosphate: step 2/6.</text>
</comment>
<dbReference type="RefSeq" id="WP_143527598.1">
    <property type="nucleotide sequence ID" value="NZ_AP019791.1"/>
</dbReference>
<evidence type="ECO:0000256" key="3">
    <source>
        <dbReference type="HAMAP-Rule" id="MF_00108"/>
    </source>
</evidence>
<dbReference type="Proteomes" id="UP000318065">
    <property type="component" value="Chromosome"/>
</dbReference>
<dbReference type="OrthoDB" id="9802561at2"/>
<dbReference type="Pfam" id="PF01128">
    <property type="entry name" value="IspD"/>
    <property type="match status" value="1"/>
</dbReference>
<sequence length="231" mass="24531">MSGAVALILAGGMGTRMGRPKQFIEILGRPALYYTLRAFQEAPEVERIYAVGEAERIRALASASGIDKLAGCAGPGETRALSARNGLLLCREEDGTVCMIHDGSRCLVTPQLVGRVVRAVEQGAEGAIPVVPVSDTVKVAEDGRVLKTLDRSSLRAAQTPQAFRLGVLRQVFSAPEEVLCEATDDASLVERAGGEVRLVPGERTNIKLTTPEDLILAEAILAAREQSGSRP</sequence>
<evidence type="ECO:0000313" key="5">
    <source>
        <dbReference type="Proteomes" id="UP000318065"/>
    </source>
</evidence>
<dbReference type="UniPathway" id="UPA00056">
    <property type="reaction ID" value="UER00093"/>
</dbReference>
<dbReference type="GO" id="GO:0050518">
    <property type="term" value="F:2-C-methyl-D-erythritol 4-phosphate cytidylyltransferase activity"/>
    <property type="evidence" value="ECO:0007669"/>
    <property type="project" value="UniProtKB-UniRule"/>
</dbReference>
<dbReference type="SUPFAM" id="SSF53448">
    <property type="entry name" value="Nucleotide-diphospho-sugar transferases"/>
    <property type="match status" value="1"/>
</dbReference>
<dbReference type="GO" id="GO:0019288">
    <property type="term" value="P:isopentenyl diphosphate biosynthetic process, methylerythritol 4-phosphate pathway"/>
    <property type="evidence" value="ECO:0007669"/>
    <property type="project" value="UniProtKB-UniRule"/>
</dbReference>
<dbReference type="PANTHER" id="PTHR32125">
    <property type="entry name" value="2-C-METHYL-D-ERYTHRITOL 4-PHOSPHATE CYTIDYLYLTRANSFERASE, CHLOROPLASTIC"/>
    <property type="match status" value="1"/>
</dbReference>
<dbReference type="EC" id="2.7.7.60" evidence="3"/>
<gene>
    <name evidence="3 4" type="primary">ispD</name>
    <name evidence="4" type="ORF">RxyAA322_14580</name>
</gene>
<keyword evidence="2 3" id="KW-0548">Nucleotidyltransferase</keyword>
<dbReference type="InterPro" id="IPR029044">
    <property type="entry name" value="Nucleotide-diphossugar_trans"/>
</dbReference>
<protein>
    <recommendedName>
        <fullName evidence="3">2-C-methyl-D-erythritol 4-phosphate cytidylyltransferase</fullName>
        <ecNumber evidence="3">2.7.7.60</ecNumber>
    </recommendedName>
    <alternativeName>
        <fullName evidence="3">4-diphosphocytidyl-2C-methyl-D-erythritol synthase</fullName>
    </alternativeName>
    <alternativeName>
        <fullName evidence="3">MEP cytidylyltransferase</fullName>
        <shortName evidence="3">MCT</shortName>
    </alternativeName>
</protein>
<dbReference type="NCBIfam" id="TIGR00453">
    <property type="entry name" value="ispD"/>
    <property type="match status" value="1"/>
</dbReference>
<keyword evidence="3" id="KW-0414">Isoprene biosynthesis</keyword>
<feature type="site" description="Transition state stabilizer" evidence="3">
    <location>
        <position position="16"/>
    </location>
</feature>
<reference evidence="4" key="1">
    <citation type="journal article" date="2019" name="Microbiol. Resour. Announc.">
        <title>Complete Genome Sequence of Rubrobacter xylanophilus Strain AA3-22, Isolated from Arima Onsen in Japan.</title>
        <authorList>
            <person name="Tomariguchi N."/>
            <person name="Miyazaki K."/>
        </authorList>
    </citation>
    <scope>NUCLEOTIDE SEQUENCE [LARGE SCALE GENOMIC DNA]</scope>
    <source>
        <strain evidence="4">AA3-22</strain>
    </source>
</reference>
<dbReference type="AlphaFoldDB" id="A0A510HI40"/>
<name>A0A510HI40_9ACTN</name>
<evidence type="ECO:0000256" key="2">
    <source>
        <dbReference type="ARBA" id="ARBA00022695"/>
    </source>
</evidence>
<proteinExistence type="inferred from homology"/>
<keyword evidence="1 3" id="KW-0808">Transferase</keyword>
<organism evidence="4 5">
    <name type="scientific">Rubrobacter xylanophilus</name>
    <dbReference type="NCBI Taxonomy" id="49319"/>
    <lineage>
        <taxon>Bacteria</taxon>
        <taxon>Bacillati</taxon>
        <taxon>Actinomycetota</taxon>
        <taxon>Rubrobacteria</taxon>
        <taxon>Rubrobacterales</taxon>
        <taxon>Rubrobacteraceae</taxon>
        <taxon>Rubrobacter</taxon>
    </lineage>
</organism>
<evidence type="ECO:0000256" key="1">
    <source>
        <dbReference type="ARBA" id="ARBA00022679"/>
    </source>
</evidence>